<comment type="similarity">
    <text evidence="1">Belongs to the short-chain dehydrogenases/reductases (SDR) family.</text>
</comment>
<evidence type="ECO:0000313" key="3">
    <source>
        <dbReference type="EMBL" id="GGU70931.1"/>
    </source>
</evidence>
<reference evidence="4" key="1">
    <citation type="journal article" date="2019" name="Int. J. Syst. Evol. Microbiol.">
        <title>The Global Catalogue of Microorganisms (GCM) 10K type strain sequencing project: providing services to taxonomists for standard genome sequencing and annotation.</title>
        <authorList>
            <consortium name="The Broad Institute Genomics Platform"/>
            <consortium name="The Broad Institute Genome Sequencing Center for Infectious Disease"/>
            <person name="Wu L."/>
            <person name="Ma J."/>
        </authorList>
    </citation>
    <scope>NUCLEOTIDE SEQUENCE [LARGE SCALE GENOMIC DNA]</scope>
    <source>
        <strain evidence="4">JCM 3399</strain>
    </source>
</reference>
<gene>
    <name evidence="3" type="ORF">GCM10010211_40810</name>
</gene>
<proteinExistence type="inferred from homology"/>
<dbReference type="InterPro" id="IPR036291">
    <property type="entry name" value="NAD(P)-bd_dom_sf"/>
</dbReference>
<comment type="caution">
    <text evidence="3">The sequence shown here is derived from an EMBL/GenBank/DDBJ whole genome shotgun (WGS) entry which is preliminary data.</text>
</comment>
<keyword evidence="2" id="KW-0560">Oxidoreductase</keyword>
<accession>A0ABQ2V8B4</accession>
<dbReference type="PRINTS" id="PR00081">
    <property type="entry name" value="GDHRDH"/>
</dbReference>
<organism evidence="3 4">
    <name type="scientific">Streptomyces albospinus</name>
    <dbReference type="NCBI Taxonomy" id="285515"/>
    <lineage>
        <taxon>Bacteria</taxon>
        <taxon>Bacillati</taxon>
        <taxon>Actinomycetota</taxon>
        <taxon>Actinomycetes</taxon>
        <taxon>Kitasatosporales</taxon>
        <taxon>Streptomycetaceae</taxon>
        <taxon>Streptomyces</taxon>
    </lineage>
</organism>
<dbReference type="SUPFAM" id="SSF51735">
    <property type="entry name" value="NAD(P)-binding Rossmann-fold domains"/>
    <property type="match status" value="1"/>
</dbReference>
<dbReference type="PANTHER" id="PTHR44196">
    <property type="entry name" value="DEHYDROGENASE/REDUCTASE SDR FAMILY MEMBER 7B"/>
    <property type="match status" value="1"/>
</dbReference>
<dbReference type="Gene3D" id="3.40.50.720">
    <property type="entry name" value="NAD(P)-binding Rossmann-like Domain"/>
    <property type="match status" value="1"/>
</dbReference>
<dbReference type="EMBL" id="BMRP01000013">
    <property type="protein sequence ID" value="GGU70931.1"/>
    <property type="molecule type" value="Genomic_DNA"/>
</dbReference>
<evidence type="ECO:0000313" key="4">
    <source>
        <dbReference type="Proteomes" id="UP000654471"/>
    </source>
</evidence>
<dbReference type="PRINTS" id="PR00080">
    <property type="entry name" value="SDRFAMILY"/>
</dbReference>
<sequence>MAADLTDSAQRAQVEARLTDAAEPVELLVNNAGSGAAGVFANLPMDREETTLRLNNEAVVRLTRSALPQMRMAGRGGILNISSLTGEFPSPSRATYAATKAFLTHFSGDLAIENRGSGIHVTVLLPGLTKTEYFAVNALGPAPVPGFFWLAADEVAAAGLKAVAAGKRVACPALPTRP</sequence>
<keyword evidence="4" id="KW-1185">Reference proteome</keyword>
<name>A0ABQ2V8B4_9ACTN</name>
<dbReference type="PANTHER" id="PTHR44196:SF2">
    <property type="entry name" value="SHORT-CHAIN DEHYDROGENASE-RELATED"/>
    <property type="match status" value="1"/>
</dbReference>
<dbReference type="InterPro" id="IPR002347">
    <property type="entry name" value="SDR_fam"/>
</dbReference>
<dbReference type="RefSeq" id="WP_229852407.1">
    <property type="nucleotide sequence ID" value="NZ_BMRP01000013.1"/>
</dbReference>
<protein>
    <submittedName>
        <fullName evidence="3">Uncharacterized protein</fullName>
    </submittedName>
</protein>
<evidence type="ECO:0000256" key="2">
    <source>
        <dbReference type="ARBA" id="ARBA00023002"/>
    </source>
</evidence>
<dbReference type="PROSITE" id="PS00061">
    <property type="entry name" value="ADH_SHORT"/>
    <property type="match status" value="1"/>
</dbReference>
<dbReference type="InterPro" id="IPR020904">
    <property type="entry name" value="Sc_DH/Rdtase_CS"/>
</dbReference>
<evidence type="ECO:0000256" key="1">
    <source>
        <dbReference type="ARBA" id="ARBA00006484"/>
    </source>
</evidence>
<dbReference type="Pfam" id="PF00106">
    <property type="entry name" value="adh_short"/>
    <property type="match status" value="1"/>
</dbReference>
<dbReference type="Proteomes" id="UP000654471">
    <property type="component" value="Unassembled WGS sequence"/>
</dbReference>